<reference evidence="3" key="1">
    <citation type="submission" date="2020-03" db="EMBL/GenBank/DDBJ databases">
        <authorList>
            <person name="Guo F."/>
        </authorList>
    </citation>
    <scope>NUCLEOTIDE SEQUENCE</scope>
    <source>
        <strain evidence="3">JCM 30134</strain>
    </source>
</reference>
<keyword evidence="1" id="KW-0732">Signal</keyword>
<feature type="chain" id="PRO_5038935178" evidence="1">
    <location>
        <begin position="35"/>
        <end position="159"/>
    </location>
</feature>
<dbReference type="RefSeq" id="WP_167191303.1">
    <property type="nucleotide sequence ID" value="NZ_JAAONZ010000021.1"/>
</dbReference>
<sequence length="159" mass="17776">MTTFLHALHRFQRSGFTALLLLVSLYLTASATQADNRPYQSFGEYTVLFTVFNSSFIPPEVASTYNLTRGKGQSLVNVALIKSNTEGNTNGLPAEVSGSVTNLMQQQKKLEFIEISEQDAVYYLAPLRVSSEEVLHFNIEVKHKGKTYPVSFSKKLYAE</sequence>
<comment type="caution">
    <text evidence="3">The sequence shown here is derived from an EMBL/GenBank/DDBJ whole genome shotgun (WGS) entry which is preliminary data.</text>
</comment>
<evidence type="ECO:0000313" key="4">
    <source>
        <dbReference type="Proteomes" id="UP000787472"/>
    </source>
</evidence>
<keyword evidence="4" id="KW-1185">Reference proteome</keyword>
<evidence type="ECO:0000256" key="1">
    <source>
        <dbReference type="SAM" id="SignalP"/>
    </source>
</evidence>
<dbReference type="InterPro" id="IPR025218">
    <property type="entry name" value="DUF4426"/>
</dbReference>
<evidence type="ECO:0000313" key="3">
    <source>
        <dbReference type="EMBL" id="NHO67855.1"/>
    </source>
</evidence>
<name>A0A9E5MP76_9GAMM</name>
<accession>A0A9E5MP76</accession>
<gene>
    <name evidence="3" type="ORF">G8770_20100</name>
</gene>
<dbReference type="Proteomes" id="UP000787472">
    <property type="component" value="Unassembled WGS sequence"/>
</dbReference>
<protein>
    <submittedName>
        <fullName evidence="3">DUF4426 domain-containing protein</fullName>
    </submittedName>
</protein>
<evidence type="ECO:0000259" key="2">
    <source>
        <dbReference type="Pfam" id="PF14467"/>
    </source>
</evidence>
<dbReference type="AlphaFoldDB" id="A0A9E5MP76"/>
<feature type="signal peptide" evidence="1">
    <location>
        <begin position="1"/>
        <end position="34"/>
    </location>
</feature>
<dbReference type="Pfam" id="PF14467">
    <property type="entry name" value="DUF4426"/>
    <property type="match status" value="1"/>
</dbReference>
<organism evidence="3 4">
    <name type="scientific">Pseudomaricurvus hydrocarbonicus</name>
    <dbReference type="NCBI Taxonomy" id="1470433"/>
    <lineage>
        <taxon>Bacteria</taxon>
        <taxon>Pseudomonadati</taxon>
        <taxon>Pseudomonadota</taxon>
        <taxon>Gammaproteobacteria</taxon>
        <taxon>Cellvibrionales</taxon>
        <taxon>Cellvibrionaceae</taxon>
        <taxon>Pseudomaricurvus</taxon>
    </lineage>
</organism>
<dbReference type="EMBL" id="JAAONZ010000021">
    <property type="protein sequence ID" value="NHO67855.1"/>
    <property type="molecule type" value="Genomic_DNA"/>
</dbReference>
<dbReference type="Gene3D" id="2.60.40.3340">
    <property type="entry name" value="Domain of unknown function DUF4426"/>
    <property type="match status" value="1"/>
</dbReference>
<proteinExistence type="predicted"/>
<feature type="domain" description="DUF4426" evidence="2">
    <location>
        <begin position="40"/>
        <end position="159"/>
    </location>
</feature>